<protein>
    <submittedName>
        <fullName evidence="1">EpsG family protein</fullName>
    </submittedName>
</protein>
<dbReference type="Proteomes" id="UP000806577">
    <property type="component" value="Chromosome"/>
</dbReference>
<keyword evidence="2" id="KW-1185">Reference proteome</keyword>
<dbReference type="InterPro" id="IPR049458">
    <property type="entry name" value="EpsG-like"/>
</dbReference>
<dbReference type="RefSeq" id="WP_193400915.1">
    <property type="nucleotide sequence ID" value="NZ_CP065177.1"/>
</dbReference>
<gene>
    <name evidence="1" type="ORF">IG609_013580</name>
</gene>
<dbReference type="AlphaFoldDB" id="A0A9Q2ICD1"/>
<reference evidence="1 2" key="1">
    <citation type="journal article" date="2021" name="Int. J. Syst. Evol. Microbiol.">
        <title>&lt;i&gt;Pectobacterium quasiaquaticum&lt;/i&gt; sp. nov., isolated from waterways.</title>
        <authorList>
            <person name="Ben Moussa H."/>
            <person name="Pedron J."/>
            <person name="Bertrand C."/>
            <person name="Hecquet A."/>
            <person name="Barny M.A."/>
        </authorList>
    </citation>
    <scope>NUCLEOTIDE SEQUENCE [LARGE SCALE GENOMIC DNA]</scope>
    <source>
        <strain evidence="1 2">A477-S1-J17</strain>
    </source>
</reference>
<sequence length="365" mass="43056">MIRILDLSAVLFIIFVFAFLFVANKTNEKLFFLIFVIYSIFLSLRTIGDDTAEYISIYTAVVPQFSWDMLQVVNGFRIEVLWFNFITILKTIGMNKHYVFFFLSAFLPSLAIIWVYRKTCLFSVSVSAFFYCLFLLILYQYEINGVRAFAASCFVFLALWFFYDKKNLKCLMTAIFAIMLHTSAFIILPFIFIFKIKFNVRALFFLFSFFLIIIIVASQLDWDEPFLAYIYFKLDYYLFSIEHDMLNGNGGRELYVIFVRGLFVASALYSFILLLLGADSYKQNAFIEGLYKCAMFTTIGCMLMMIFGVYMFAYRILMFVQINLIFITLHSMLYKPKKYKLPLFIVVTGFFWTFFIIYASRFYDS</sequence>
<organism evidence="1 2">
    <name type="scientific">Pectobacterium quasiaquaticum</name>
    <dbReference type="NCBI Taxonomy" id="2774015"/>
    <lineage>
        <taxon>Bacteria</taxon>
        <taxon>Pseudomonadati</taxon>
        <taxon>Pseudomonadota</taxon>
        <taxon>Gammaproteobacteria</taxon>
        <taxon>Enterobacterales</taxon>
        <taxon>Pectobacteriaceae</taxon>
        <taxon>Pectobacterium</taxon>
    </lineage>
</organism>
<dbReference type="EMBL" id="CP065177">
    <property type="protein sequence ID" value="URG47836.1"/>
    <property type="molecule type" value="Genomic_DNA"/>
</dbReference>
<dbReference type="KEGG" id="pqu:IG609_013580"/>
<dbReference type="Pfam" id="PF14897">
    <property type="entry name" value="EpsG"/>
    <property type="match status" value="1"/>
</dbReference>
<proteinExistence type="predicted"/>
<evidence type="ECO:0000313" key="2">
    <source>
        <dbReference type="Proteomes" id="UP000806577"/>
    </source>
</evidence>
<accession>A0A9Q2ICD1</accession>
<name>A0A9Q2ICD1_9GAMM</name>
<evidence type="ECO:0000313" key="1">
    <source>
        <dbReference type="EMBL" id="URG47836.1"/>
    </source>
</evidence>